<comment type="caution">
    <text evidence="2">The sequence shown here is derived from an EMBL/GenBank/DDBJ whole genome shotgun (WGS) entry which is preliminary data.</text>
</comment>
<evidence type="ECO:0000256" key="1">
    <source>
        <dbReference type="SAM" id="MobiDB-lite"/>
    </source>
</evidence>
<feature type="compositionally biased region" description="Basic and acidic residues" evidence="1">
    <location>
        <begin position="409"/>
        <end position="442"/>
    </location>
</feature>
<protein>
    <recommendedName>
        <fullName evidence="4">BRCT domain-containing protein</fullName>
    </recommendedName>
</protein>
<accession>A0ABR2LV67</accession>
<reference evidence="2 3" key="1">
    <citation type="journal article" date="2022" name="Nat. Plants">
        <title>Genomes of leafy and leafless Platanthera orchids illuminate the evolution of mycoheterotrophy.</title>
        <authorList>
            <person name="Li M.H."/>
            <person name="Liu K.W."/>
            <person name="Li Z."/>
            <person name="Lu H.C."/>
            <person name="Ye Q.L."/>
            <person name="Zhang D."/>
            <person name="Wang J.Y."/>
            <person name="Li Y.F."/>
            <person name="Zhong Z.M."/>
            <person name="Liu X."/>
            <person name="Yu X."/>
            <person name="Liu D.K."/>
            <person name="Tu X.D."/>
            <person name="Liu B."/>
            <person name="Hao Y."/>
            <person name="Liao X.Y."/>
            <person name="Jiang Y.T."/>
            <person name="Sun W.H."/>
            <person name="Chen J."/>
            <person name="Chen Y.Q."/>
            <person name="Ai Y."/>
            <person name="Zhai J.W."/>
            <person name="Wu S.S."/>
            <person name="Zhou Z."/>
            <person name="Hsiao Y.Y."/>
            <person name="Wu W.L."/>
            <person name="Chen Y.Y."/>
            <person name="Lin Y.F."/>
            <person name="Hsu J.L."/>
            <person name="Li C.Y."/>
            <person name="Wang Z.W."/>
            <person name="Zhao X."/>
            <person name="Zhong W.Y."/>
            <person name="Ma X.K."/>
            <person name="Ma L."/>
            <person name="Huang J."/>
            <person name="Chen G.Z."/>
            <person name="Huang M.Z."/>
            <person name="Huang L."/>
            <person name="Peng D.H."/>
            <person name="Luo Y.B."/>
            <person name="Zou S.Q."/>
            <person name="Chen S.P."/>
            <person name="Lan S."/>
            <person name="Tsai W.C."/>
            <person name="Van de Peer Y."/>
            <person name="Liu Z.J."/>
        </authorList>
    </citation>
    <scope>NUCLEOTIDE SEQUENCE [LARGE SCALE GENOMIC DNA]</scope>
    <source>
        <strain evidence="2">Lor288</strain>
    </source>
</reference>
<evidence type="ECO:0000313" key="3">
    <source>
        <dbReference type="Proteomes" id="UP001412067"/>
    </source>
</evidence>
<organism evidence="2 3">
    <name type="scientific">Platanthera guangdongensis</name>
    <dbReference type="NCBI Taxonomy" id="2320717"/>
    <lineage>
        <taxon>Eukaryota</taxon>
        <taxon>Viridiplantae</taxon>
        <taxon>Streptophyta</taxon>
        <taxon>Embryophyta</taxon>
        <taxon>Tracheophyta</taxon>
        <taxon>Spermatophyta</taxon>
        <taxon>Magnoliopsida</taxon>
        <taxon>Liliopsida</taxon>
        <taxon>Asparagales</taxon>
        <taxon>Orchidaceae</taxon>
        <taxon>Orchidoideae</taxon>
        <taxon>Orchideae</taxon>
        <taxon>Orchidinae</taxon>
        <taxon>Platanthera</taxon>
    </lineage>
</organism>
<keyword evidence="3" id="KW-1185">Reference proteome</keyword>
<gene>
    <name evidence="2" type="ORF">KSP40_PGU002160</name>
</gene>
<proteinExistence type="predicted"/>
<feature type="region of interest" description="Disordered" evidence="1">
    <location>
        <begin position="234"/>
        <end position="278"/>
    </location>
</feature>
<evidence type="ECO:0000313" key="2">
    <source>
        <dbReference type="EMBL" id="KAK8950318.1"/>
    </source>
</evidence>
<feature type="compositionally biased region" description="Polar residues" evidence="1">
    <location>
        <begin position="311"/>
        <end position="325"/>
    </location>
</feature>
<feature type="compositionally biased region" description="Basic and acidic residues" evidence="1">
    <location>
        <begin position="352"/>
        <end position="365"/>
    </location>
</feature>
<feature type="region of interest" description="Disordered" evidence="1">
    <location>
        <begin position="493"/>
        <end position="546"/>
    </location>
</feature>
<name>A0ABR2LV67_9ASPA</name>
<feature type="compositionally biased region" description="Pro residues" evidence="1">
    <location>
        <begin position="529"/>
        <end position="540"/>
    </location>
</feature>
<dbReference type="Proteomes" id="UP001412067">
    <property type="component" value="Unassembled WGS sequence"/>
</dbReference>
<sequence>MVEPTKTIFIACKEDMVEALLAAKMGGRTFTSDWLMNCVMTQQLDLDPPQFTESLRTSIFITPECFMILYSPTSAFPKSCIPSESSCTAAAERLQNTNESPQATAPTSICNDLFPEACQVYMSDHLHIEEGLIPRMYLDLFNEHGTTIIGLRTKGRNGFDDDEFHARVHLKLPYDVLKSDPVSSSVSDLGSIVRPIPNTPVVLFESSPELPDLVIDSPDESAVVSKTEHATVGETNLIDELSDDEEFGYPSDLDEDFSSEESSPLPFDDVSEASPLTNPAEKAVCRADVSVREDAAVLDAEPLRSEKMVTLSDSAPSQKTANSADTVGEHNESEISSPNAQVPIVNVDEEDRQTSGEEVGKDAPSKELIAANPETVCESQPDLGEAAADSTEKRAKRKMRKRDGSTVAERVEKKLRAMKEKNISKRTGEADIQHRPRDKEVPDSDLITPEAQIQGDNSLSTVSLTTYEMLDSIDVNEVDLINESLLIVLQQSEAKATGKKDSELPSLSAAEEEERRTTLAQASEAENSPPSPAPLHPPLLPGARIASPPQAQDRIVVEEARGATLRKSTSTAPELDSVPGDDVPTTEMAEAVAKEVVDKILQRMEEYASRLDDTDVHRPQSEGEINLASDRETAMFEGTLDKGTSTQTRQIPPTFLAQLRGLFDEKRRALKNYVDEALKDIRNDLAIEIKSIRVKIKLLKGEIVKFFKRVAPVVDYPLEKLDVSGQNIAVILENQKIQAKNSVTMFENDKIMRGQQNTKIFIKMDVCTNLLDDHMLEVKNQVTAAVNYLETERSEACTSRTMNLIEEVKKEESEAIRTNTENMVWETNLVRGSLGLEPV</sequence>
<evidence type="ECO:0008006" key="4">
    <source>
        <dbReference type="Google" id="ProtNLM"/>
    </source>
</evidence>
<dbReference type="EMBL" id="JBBWWR010000015">
    <property type="protein sequence ID" value="KAK8950318.1"/>
    <property type="molecule type" value="Genomic_DNA"/>
</dbReference>
<feature type="region of interest" description="Disordered" evidence="1">
    <location>
        <begin position="307"/>
        <end position="454"/>
    </location>
</feature>
<feature type="compositionally biased region" description="Acidic residues" evidence="1">
    <location>
        <begin position="240"/>
        <end position="259"/>
    </location>
</feature>
<feature type="region of interest" description="Disordered" evidence="1">
    <location>
        <begin position="561"/>
        <end position="583"/>
    </location>
</feature>
<feature type="compositionally biased region" description="Low complexity" evidence="1">
    <location>
        <begin position="518"/>
        <end position="528"/>
    </location>
</feature>